<accession>A0ABR1TTA3</accession>
<feature type="region of interest" description="Disordered" evidence="1">
    <location>
        <begin position="303"/>
        <end position="445"/>
    </location>
</feature>
<sequence length="487" mass="54314">TRMPQEMNQQGLTQTLIDSFSALANEVQNLTDRQTILEHKLRYAHEQYQQLADRYAPASTEISETLVKLQLPPELENSSLANTNPVPLPKRKPSDSKHQIALLIREGRRVASSLTELSRSSHSSRDDSLPPTTMTSMSTILEQDFTVEGKKKGSLDCPFSRPISEEAEVQGAQDASQQANVDSTPHHSSDPICAAIPVRNTLPSAQGGASKCPIRYMDQHSPEEIAHYLETHKHELPRSHEVCVRRYQKNEEHIRKLDAKYGSLVHMVEGLSRIHQPMLPEQDTRPQSDVERTSDDRVQTWAETVSAITDDPDRTALEDNSSVEEDRQSHFDRPLKEVRVGESPSRPWGISVPIYDTLSQRGDGPERPESPPPAPVHMPSPVPNPETPGRKLMKMNGLTPPPIPTLEDKSSDRLDGAPSHLPFSPATQTHAPPPPMTTPGQPTFLDAKQFARPTPANTQMIFTGPVFIGYPMEQAVQFMQHFQGQQQ</sequence>
<feature type="region of interest" description="Disordered" evidence="1">
    <location>
        <begin position="113"/>
        <end position="134"/>
    </location>
</feature>
<feature type="non-terminal residue" evidence="2">
    <location>
        <position position="1"/>
    </location>
</feature>
<proteinExistence type="predicted"/>
<organism evidence="2 3">
    <name type="scientific">Apiospora phragmitis</name>
    <dbReference type="NCBI Taxonomy" id="2905665"/>
    <lineage>
        <taxon>Eukaryota</taxon>
        <taxon>Fungi</taxon>
        <taxon>Dikarya</taxon>
        <taxon>Ascomycota</taxon>
        <taxon>Pezizomycotina</taxon>
        <taxon>Sordariomycetes</taxon>
        <taxon>Xylariomycetidae</taxon>
        <taxon>Amphisphaeriales</taxon>
        <taxon>Apiosporaceae</taxon>
        <taxon>Apiospora</taxon>
    </lineage>
</organism>
<protein>
    <submittedName>
        <fullName evidence="2">Uncharacterized protein</fullName>
    </submittedName>
</protein>
<feature type="region of interest" description="Disordered" evidence="1">
    <location>
        <begin position="77"/>
        <end position="97"/>
    </location>
</feature>
<comment type="caution">
    <text evidence="2">The sequence shown here is derived from an EMBL/GenBank/DDBJ whole genome shotgun (WGS) entry which is preliminary data.</text>
</comment>
<feature type="compositionally biased region" description="Pro residues" evidence="1">
    <location>
        <begin position="370"/>
        <end position="386"/>
    </location>
</feature>
<feature type="compositionally biased region" description="Basic and acidic residues" evidence="1">
    <location>
        <begin position="324"/>
        <end position="340"/>
    </location>
</feature>
<feature type="region of interest" description="Disordered" evidence="1">
    <location>
        <begin position="278"/>
        <end position="297"/>
    </location>
</feature>
<evidence type="ECO:0000313" key="2">
    <source>
        <dbReference type="EMBL" id="KAK8049070.1"/>
    </source>
</evidence>
<dbReference type="GeneID" id="92095272"/>
<name>A0ABR1TTA3_9PEZI</name>
<dbReference type="Proteomes" id="UP001480595">
    <property type="component" value="Unassembled WGS sequence"/>
</dbReference>
<feature type="compositionally biased region" description="Polar residues" evidence="1">
    <location>
        <begin position="173"/>
        <end position="183"/>
    </location>
</feature>
<evidence type="ECO:0000313" key="3">
    <source>
        <dbReference type="Proteomes" id="UP001480595"/>
    </source>
</evidence>
<feature type="region of interest" description="Disordered" evidence="1">
    <location>
        <begin position="166"/>
        <end position="191"/>
    </location>
</feature>
<dbReference type="EMBL" id="JAQQWL010000011">
    <property type="protein sequence ID" value="KAK8049070.1"/>
    <property type="molecule type" value="Genomic_DNA"/>
</dbReference>
<keyword evidence="3" id="KW-1185">Reference proteome</keyword>
<dbReference type="RefSeq" id="XP_066711319.1">
    <property type="nucleotide sequence ID" value="XM_066862209.1"/>
</dbReference>
<gene>
    <name evidence="2" type="ORF">PG994_010800</name>
</gene>
<feature type="compositionally biased region" description="Basic and acidic residues" evidence="1">
    <location>
        <begin position="282"/>
        <end position="297"/>
    </location>
</feature>
<evidence type="ECO:0000256" key="1">
    <source>
        <dbReference type="SAM" id="MobiDB-lite"/>
    </source>
</evidence>
<feature type="compositionally biased region" description="Basic and acidic residues" evidence="1">
    <location>
        <begin position="406"/>
        <end position="415"/>
    </location>
</feature>
<reference evidence="2 3" key="1">
    <citation type="submission" date="2023-01" db="EMBL/GenBank/DDBJ databases">
        <title>Analysis of 21 Apiospora genomes using comparative genomics revels a genus with tremendous synthesis potential of carbohydrate active enzymes and secondary metabolites.</title>
        <authorList>
            <person name="Sorensen T."/>
        </authorList>
    </citation>
    <scope>NUCLEOTIDE SEQUENCE [LARGE SCALE GENOMIC DNA]</scope>
    <source>
        <strain evidence="2 3">CBS 135458</strain>
    </source>
</reference>